<evidence type="ECO:0000313" key="2">
    <source>
        <dbReference type="Proteomes" id="UP000267027"/>
    </source>
</evidence>
<reference evidence="1 2" key="2">
    <citation type="submission" date="2018-11" db="EMBL/GenBank/DDBJ databases">
        <authorList>
            <consortium name="Pathogen Informatics"/>
        </authorList>
    </citation>
    <scope>NUCLEOTIDE SEQUENCE [LARGE SCALE GENOMIC DNA]</scope>
    <source>
        <strain evidence="1 2">Costa Rica</strain>
    </source>
</reference>
<sequence>MWTHVTAVGRCLLADGADSRLAAAAVRGRITWVVLACRRRATSRSGAPTTHLMPDRLRPYATVAAHFSFI</sequence>
<proteinExistence type="predicted"/>
<keyword evidence="2" id="KW-1185">Reference proteome</keyword>
<organism evidence="3">
    <name type="scientific">Angiostrongylus costaricensis</name>
    <name type="common">Nematode worm</name>
    <dbReference type="NCBI Taxonomy" id="334426"/>
    <lineage>
        <taxon>Eukaryota</taxon>
        <taxon>Metazoa</taxon>
        <taxon>Ecdysozoa</taxon>
        <taxon>Nematoda</taxon>
        <taxon>Chromadorea</taxon>
        <taxon>Rhabditida</taxon>
        <taxon>Rhabditina</taxon>
        <taxon>Rhabditomorpha</taxon>
        <taxon>Strongyloidea</taxon>
        <taxon>Metastrongylidae</taxon>
        <taxon>Angiostrongylus</taxon>
    </lineage>
</organism>
<reference evidence="3" key="1">
    <citation type="submission" date="2017-02" db="UniProtKB">
        <authorList>
            <consortium name="WormBaseParasite"/>
        </authorList>
    </citation>
    <scope>IDENTIFICATION</scope>
</reference>
<gene>
    <name evidence="1" type="ORF">ACOC_LOCUS11103</name>
</gene>
<evidence type="ECO:0000313" key="3">
    <source>
        <dbReference type="WBParaSite" id="ACOC_0001110201-mRNA-1"/>
    </source>
</evidence>
<accession>A0A0R3PXQ5</accession>
<dbReference type="AlphaFoldDB" id="A0A0R3PXQ5"/>
<evidence type="ECO:0000313" key="1">
    <source>
        <dbReference type="EMBL" id="VDM62688.1"/>
    </source>
</evidence>
<protein>
    <submittedName>
        <fullName evidence="3">Secreted protein</fullName>
    </submittedName>
</protein>
<name>A0A0R3PXQ5_ANGCS</name>
<dbReference type="Proteomes" id="UP000267027">
    <property type="component" value="Unassembled WGS sequence"/>
</dbReference>
<dbReference type="EMBL" id="UYYA01004613">
    <property type="protein sequence ID" value="VDM62688.1"/>
    <property type="molecule type" value="Genomic_DNA"/>
</dbReference>
<dbReference type="WBParaSite" id="ACOC_0001110201-mRNA-1">
    <property type="protein sequence ID" value="ACOC_0001110201-mRNA-1"/>
    <property type="gene ID" value="ACOC_0001110201"/>
</dbReference>